<feature type="domain" description="Mce/MlaD" evidence="3">
    <location>
        <begin position="38"/>
        <end position="112"/>
    </location>
</feature>
<feature type="transmembrane region" description="Helical" evidence="2">
    <location>
        <begin position="7"/>
        <end position="27"/>
    </location>
</feature>
<organism evidence="4 5">
    <name type="scientific">Fulvivirga lutea</name>
    <dbReference type="NCBI Taxonomy" id="2810512"/>
    <lineage>
        <taxon>Bacteria</taxon>
        <taxon>Pseudomonadati</taxon>
        <taxon>Bacteroidota</taxon>
        <taxon>Cytophagia</taxon>
        <taxon>Cytophagales</taxon>
        <taxon>Fulvivirgaceae</taxon>
        <taxon>Fulvivirga</taxon>
    </lineage>
</organism>
<reference evidence="4" key="1">
    <citation type="submission" date="2021-02" db="EMBL/GenBank/DDBJ databases">
        <title>Fulvivirga sp. S481 isolated from sea water.</title>
        <authorList>
            <person name="Bae S.S."/>
            <person name="Baek K."/>
        </authorList>
    </citation>
    <scope>NUCLEOTIDE SEQUENCE</scope>
    <source>
        <strain evidence="4">S481</strain>
    </source>
</reference>
<gene>
    <name evidence="4" type="ORF">JR347_01245</name>
</gene>
<keyword evidence="5" id="KW-1185">Reference proteome</keyword>
<proteinExistence type="predicted"/>
<dbReference type="Proteomes" id="UP000662783">
    <property type="component" value="Chromosome"/>
</dbReference>
<evidence type="ECO:0000256" key="1">
    <source>
        <dbReference type="SAM" id="Coils"/>
    </source>
</evidence>
<keyword evidence="2" id="KW-0472">Membrane</keyword>
<dbReference type="KEGG" id="fuv:JR347_01245"/>
<dbReference type="EMBL" id="CP070608">
    <property type="protein sequence ID" value="QSE97743.1"/>
    <property type="molecule type" value="Genomic_DNA"/>
</dbReference>
<dbReference type="PANTHER" id="PTHR33371:SF4">
    <property type="entry name" value="INTERMEMBRANE PHOSPHOLIPID TRANSPORT SYSTEM BINDING PROTEIN MLAD"/>
    <property type="match status" value="1"/>
</dbReference>
<evidence type="ECO:0000313" key="5">
    <source>
        <dbReference type="Proteomes" id="UP000662783"/>
    </source>
</evidence>
<dbReference type="PANTHER" id="PTHR33371">
    <property type="entry name" value="INTERMEMBRANE PHOSPHOLIPID TRANSPORT SYSTEM BINDING PROTEIN MLAD-RELATED"/>
    <property type="match status" value="1"/>
</dbReference>
<keyword evidence="1" id="KW-0175">Coiled coil</keyword>
<dbReference type="RefSeq" id="WP_205722252.1">
    <property type="nucleotide sequence ID" value="NZ_CP070608.1"/>
</dbReference>
<name>A0A974WLR9_9BACT</name>
<keyword evidence="2" id="KW-1133">Transmembrane helix</keyword>
<accession>A0A974WLR9</accession>
<evidence type="ECO:0000313" key="4">
    <source>
        <dbReference type="EMBL" id="QSE97743.1"/>
    </source>
</evidence>
<dbReference type="AlphaFoldDB" id="A0A974WLR9"/>
<evidence type="ECO:0000256" key="2">
    <source>
        <dbReference type="SAM" id="Phobius"/>
    </source>
</evidence>
<dbReference type="InterPro" id="IPR052336">
    <property type="entry name" value="MlaD_Phospholipid_Transporter"/>
</dbReference>
<dbReference type="Pfam" id="PF02470">
    <property type="entry name" value="MlaD"/>
    <property type="match status" value="1"/>
</dbReference>
<feature type="coiled-coil region" evidence="1">
    <location>
        <begin position="145"/>
        <end position="179"/>
    </location>
</feature>
<sequence>MKISKEFKVGVFMVAGISILYLGFNYLKGQEFFSSNDKYYAIYANIDGLNVSNPIMINGFTVGRVSRITLLQNDNDKVLVELDIRGEIVVGDSTVAVLNSDFLGNKSISLRGGNVAVPLQSGDTLIAQLDKGIADILAESAQPVANNLEATIKKINAILDNLQGNGERVNQLMEELAKSPKILNASIYELRKSAIDMMTTYDQVGKELNTTLKSTKPAIRNFTAFSDSLKQMELQTTVERANKALSDLSSAIEHFSKNEGTLGKLINDDSLYVNLNDAVQSLDRLLIHIDTNPKHFFSPLGKSKEKIEKERRKEAKRGN</sequence>
<protein>
    <submittedName>
        <fullName evidence="4">MCE family protein</fullName>
    </submittedName>
</protein>
<keyword evidence="2" id="KW-0812">Transmembrane</keyword>
<dbReference type="InterPro" id="IPR003399">
    <property type="entry name" value="Mce/MlaD"/>
</dbReference>
<evidence type="ECO:0000259" key="3">
    <source>
        <dbReference type="Pfam" id="PF02470"/>
    </source>
</evidence>